<gene>
    <name evidence="5 8" type="primary">hflX</name>
    <name evidence="8" type="ORF">GCM10022279_16740</name>
</gene>
<organism evidence="8 9">
    <name type="scientific">Comamonas faecalis</name>
    <dbReference type="NCBI Taxonomy" id="1387849"/>
    <lineage>
        <taxon>Bacteria</taxon>
        <taxon>Pseudomonadati</taxon>
        <taxon>Pseudomonadota</taxon>
        <taxon>Betaproteobacteria</taxon>
        <taxon>Burkholderiales</taxon>
        <taxon>Comamonadaceae</taxon>
        <taxon>Comamonas</taxon>
    </lineage>
</organism>
<dbReference type="Pfam" id="PF13167">
    <property type="entry name" value="GTP-bdg_N"/>
    <property type="match status" value="1"/>
</dbReference>
<evidence type="ECO:0000256" key="6">
    <source>
        <dbReference type="SAM" id="Coils"/>
    </source>
</evidence>
<keyword evidence="1" id="KW-0479">Metal-binding</keyword>
<dbReference type="InterPro" id="IPR042108">
    <property type="entry name" value="GTPase_HflX_N_sf"/>
</dbReference>
<dbReference type="EMBL" id="BAABBP010000012">
    <property type="protein sequence ID" value="GAA3993871.1"/>
    <property type="molecule type" value="Genomic_DNA"/>
</dbReference>
<dbReference type="HAMAP" id="MF_00900">
    <property type="entry name" value="GTPase_HflX"/>
    <property type="match status" value="1"/>
</dbReference>
<evidence type="ECO:0000256" key="5">
    <source>
        <dbReference type="HAMAP-Rule" id="MF_00900"/>
    </source>
</evidence>
<dbReference type="Pfam" id="PF01926">
    <property type="entry name" value="MMR_HSR1"/>
    <property type="match status" value="1"/>
</dbReference>
<comment type="similarity">
    <text evidence="5">Belongs to the TRAFAC class OBG-HflX-like GTPase superfamily. HflX GTPase family.</text>
</comment>
<dbReference type="Pfam" id="PF16360">
    <property type="entry name" value="GTP-bdg_M"/>
    <property type="match status" value="1"/>
</dbReference>
<dbReference type="PIRSF" id="PIRSF006809">
    <property type="entry name" value="GTP-binding_hflX_prd"/>
    <property type="match status" value="1"/>
</dbReference>
<sequence>MRSDDTTASADATPVVLVGVDFGLPHFDGELEELGLLAQTAGLSAVARLTCKRKVPDAALFVGSGKADEIRLLADMHGAQEVWFDQALSPAQQRNLERHLGLPVGDRTLLILEIFAQRARSHEGKLQVELARLQYLSTRLVRRWSHLERQRGGIGARGGPGERQIELDSRMIREAIKRTRERLAKVQRQRGTQRRQRQRRGTFNVSLVGYTNAGKSTLFNALVKAQAYAADQLFATLDTTTRQLYLGGEAGVVSLSDTVGFIRELPHGLVDAFQATLQEAIDADLLLHVVDASNPGFPEQIAQVQQVLGEIGALDIPQMLVFNKLDALAPEALPARLHDRYEVDGRQLERIFVSARSGQGLGELRALLAQAATRADESPPAQPELPGAQL</sequence>
<dbReference type="RefSeq" id="WP_103043838.1">
    <property type="nucleotide sequence ID" value="NZ_BAABBP010000012.1"/>
</dbReference>
<dbReference type="NCBIfam" id="TIGR03156">
    <property type="entry name" value="GTP_HflX"/>
    <property type="match status" value="1"/>
</dbReference>
<evidence type="ECO:0000256" key="4">
    <source>
        <dbReference type="ARBA" id="ARBA00023134"/>
    </source>
</evidence>
<comment type="subcellular location">
    <subcellularLocation>
        <location evidence="5">Cytoplasm</location>
    </subcellularLocation>
    <text evidence="5">May associate with membranes.</text>
</comment>
<keyword evidence="3" id="KW-0460">Magnesium</keyword>
<dbReference type="InterPro" id="IPR006073">
    <property type="entry name" value="GTP-bd"/>
</dbReference>
<dbReference type="InterPro" id="IPR025121">
    <property type="entry name" value="GTPase_HflX_N"/>
</dbReference>
<evidence type="ECO:0000256" key="3">
    <source>
        <dbReference type="ARBA" id="ARBA00022842"/>
    </source>
</evidence>
<keyword evidence="9" id="KW-1185">Reference proteome</keyword>
<keyword evidence="2 5" id="KW-0547">Nucleotide-binding</keyword>
<keyword evidence="5" id="KW-0963">Cytoplasm</keyword>
<comment type="caution">
    <text evidence="8">The sequence shown here is derived from an EMBL/GenBank/DDBJ whole genome shotgun (WGS) entry which is preliminary data.</text>
</comment>
<proteinExistence type="inferred from homology"/>
<comment type="subunit">
    <text evidence="5">Monomer. Associates with the 50S ribosomal subunit.</text>
</comment>
<dbReference type="PANTHER" id="PTHR10229">
    <property type="entry name" value="GTP-BINDING PROTEIN HFLX"/>
    <property type="match status" value="1"/>
</dbReference>
<dbReference type="Gene3D" id="3.40.50.11060">
    <property type="entry name" value="GTPase HflX, N-terminal domain"/>
    <property type="match status" value="1"/>
</dbReference>
<name>A0ABP7R881_9BURK</name>
<dbReference type="InterPro" id="IPR027417">
    <property type="entry name" value="P-loop_NTPase"/>
</dbReference>
<dbReference type="PROSITE" id="PS51705">
    <property type="entry name" value="G_HFLX"/>
    <property type="match status" value="1"/>
</dbReference>
<evidence type="ECO:0000256" key="2">
    <source>
        <dbReference type="ARBA" id="ARBA00022741"/>
    </source>
</evidence>
<feature type="coiled-coil region" evidence="6">
    <location>
        <begin position="169"/>
        <end position="196"/>
    </location>
</feature>
<feature type="domain" description="Hflx-type G" evidence="7">
    <location>
        <begin position="203"/>
        <end position="376"/>
    </location>
</feature>
<dbReference type="Gene3D" id="6.10.250.2860">
    <property type="match status" value="1"/>
</dbReference>
<protein>
    <recommendedName>
        <fullName evidence="5">GTPase HflX</fullName>
    </recommendedName>
    <alternativeName>
        <fullName evidence="5">GTP-binding protein HflX</fullName>
    </alternativeName>
</protein>
<reference evidence="9" key="1">
    <citation type="journal article" date="2019" name="Int. J. Syst. Evol. Microbiol.">
        <title>The Global Catalogue of Microorganisms (GCM) 10K type strain sequencing project: providing services to taxonomists for standard genome sequencing and annotation.</title>
        <authorList>
            <consortium name="The Broad Institute Genomics Platform"/>
            <consortium name="The Broad Institute Genome Sequencing Center for Infectious Disease"/>
            <person name="Wu L."/>
            <person name="Ma J."/>
        </authorList>
    </citation>
    <scope>NUCLEOTIDE SEQUENCE [LARGE SCALE GENOMIC DNA]</scope>
    <source>
        <strain evidence="9">JCM 17561</strain>
    </source>
</reference>
<evidence type="ECO:0000256" key="1">
    <source>
        <dbReference type="ARBA" id="ARBA00022723"/>
    </source>
</evidence>
<dbReference type="CDD" id="cd01878">
    <property type="entry name" value="HflX"/>
    <property type="match status" value="1"/>
</dbReference>
<dbReference type="SUPFAM" id="SSF52540">
    <property type="entry name" value="P-loop containing nucleoside triphosphate hydrolases"/>
    <property type="match status" value="1"/>
</dbReference>
<dbReference type="Proteomes" id="UP001501627">
    <property type="component" value="Unassembled WGS sequence"/>
</dbReference>
<keyword evidence="4 5" id="KW-0342">GTP-binding</keyword>
<dbReference type="PRINTS" id="PR00326">
    <property type="entry name" value="GTP1OBG"/>
</dbReference>
<keyword evidence="6" id="KW-0175">Coiled coil</keyword>
<dbReference type="InterPro" id="IPR030394">
    <property type="entry name" value="G_HFLX_dom"/>
</dbReference>
<dbReference type="PANTHER" id="PTHR10229:SF0">
    <property type="entry name" value="GTP-BINDING PROTEIN 6-RELATED"/>
    <property type="match status" value="1"/>
</dbReference>
<evidence type="ECO:0000313" key="9">
    <source>
        <dbReference type="Proteomes" id="UP001501627"/>
    </source>
</evidence>
<evidence type="ECO:0000259" key="7">
    <source>
        <dbReference type="PROSITE" id="PS51705"/>
    </source>
</evidence>
<dbReference type="Gene3D" id="3.40.50.300">
    <property type="entry name" value="P-loop containing nucleotide triphosphate hydrolases"/>
    <property type="match status" value="1"/>
</dbReference>
<accession>A0ABP7R881</accession>
<evidence type="ECO:0000313" key="8">
    <source>
        <dbReference type="EMBL" id="GAA3993871.1"/>
    </source>
</evidence>
<dbReference type="InterPro" id="IPR032305">
    <property type="entry name" value="GTP-bd_M"/>
</dbReference>
<dbReference type="InterPro" id="IPR016496">
    <property type="entry name" value="GTPase_HflX"/>
</dbReference>
<comment type="function">
    <text evidence="5">GTPase that associates with the 50S ribosomal subunit and may have a role during protein synthesis or ribosome biogenesis.</text>
</comment>